<accession>A0ABQ4N8S4</accession>
<sequence>MEQFLIPLQATTFLTEMIYLPPFILYGTPYLSDEEIQESAERLAAYLTAPYDELANLSQTR</sequence>
<evidence type="ECO:0000313" key="1">
    <source>
        <dbReference type="EMBL" id="GIQ64650.1"/>
    </source>
</evidence>
<keyword evidence="2" id="KW-1185">Reference proteome</keyword>
<evidence type="ECO:0000313" key="2">
    <source>
        <dbReference type="Proteomes" id="UP000680304"/>
    </source>
</evidence>
<dbReference type="Proteomes" id="UP000680304">
    <property type="component" value="Unassembled WGS sequence"/>
</dbReference>
<evidence type="ECO:0008006" key="3">
    <source>
        <dbReference type="Google" id="ProtNLM"/>
    </source>
</evidence>
<proteinExistence type="predicted"/>
<dbReference type="Gene3D" id="3.40.50.360">
    <property type="match status" value="1"/>
</dbReference>
<organism evidence="1 2">
    <name type="scientific">Paenibacillus cisolokensis</name>
    <dbReference type="NCBI Taxonomy" id="1658519"/>
    <lineage>
        <taxon>Bacteria</taxon>
        <taxon>Bacillati</taxon>
        <taxon>Bacillota</taxon>
        <taxon>Bacilli</taxon>
        <taxon>Bacillales</taxon>
        <taxon>Paenibacillaceae</taxon>
        <taxon>Paenibacillus</taxon>
    </lineage>
</organism>
<dbReference type="SUPFAM" id="SSF52218">
    <property type="entry name" value="Flavoproteins"/>
    <property type="match status" value="1"/>
</dbReference>
<dbReference type="InterPro" id="IPR029039">
    <property type="entry name" value="Flavoprotein-like_sf"/>
</dbReference>
<gene>
    <name evidence="1" type="ORF">PACILC2_32180</name>
</gene>
<protein>
    <recommendedName>
        <fullName evidence="3">Flavodoxin-like fold domain-containing protein</fullName>
    </recommendedName>
</protein>
<dbReference type="EMBL" id="BOVJ01000102">
    <property type="protein sequence ID" value="GIQ64650.1"/>
    <property type="molecule type" value="Genomic_DNA"/>
</dbReference>
<name>A0ABQ4N8S4_9BACL</name>
<reference evidence="1 2" key="1">
    <citation type="submission" date="2021-04" db="EMBL/GenBank/DDBJ databases">
        <title>Draft genome sequence of Paenibacillus cisolokensis, LC2-13A.</title>
        <authorList>
            <person name="Uke A."/>
            <person name="Chhe C."/>
            <person name="Baramee S."/>
            <person name="Kosugi A."/>
        </authorList>
    </citation>
    <scope>NUCLEOTIDE SEQUENCE [LARGE SCALE GENOMIC DNA]</scope>
    <source>
        <strain evidence="1 2">LC2-13A</strain>
    </source>
</reference>
<comment type="caution">
    <text evidence="1">The sequence shown here is derived from an EMBL/GenBank/DDBJ whole genome shotgun (WGS) entry which is preliminary data.</text>
</comment>